<dbReference type="InterPro" id="IPR013149">
    <property type="entry name" value="ADH-like_C"/>
</dbReference>
<reference evidence="7 8" key="1">
    <citation type="submission" date="2020-03" db="EMBL/GenBank/DDBJ databases">
        <title>Metabolic flexibility allows generalist bacteria to become dominant in a frequently disturbed ecosystem.</title>
        <authorList>
            <person name="Chen Y.-J."/>
            <person name="Leung P.M."/>
            <person name="Bay S.K."/>
            <person name="Hugenholtz P."/>
            <person name="Kessler A.J."/>
            <person name="Shelley G."/>
            <person name="Waite D.W."/>
            <person name="Cook P.L."/>
            <person name="Greening C."/>
        </authorList>
    </citation>
    <scope>NUCLEOTIDE SEQUENCE [LARGE SCALE GENOMIC DNA]</scope>
    <source>
        <strain evidence="7">SS_bin_28</strain>
    </source>
</reference>
<dbReference type="InterPro" id="IPR011032">
    <property type="entry name" value="GroES-like_sf"/>
</dbReference>
<dbReference type="SMART" id="SM00829">
    <property type="entry name" value="PKS_ER"/>
    <property type="match status" value="1"/>
</dbReference>
<evidence type="ECO:0000313" key="7">
    <source>
        <dbReference type="EMBL" id="NNF06829.1"/>
    </source>
</evidence>
<evidence type="ECO:0000259" key="6">
    <source>
        <dbReference type="SMART" id="SM00829"/>
    </source>
</evidence>
<evidence type="ECO:0000256" key="3">
    <source>
        <dbReference type="ARBA" id="ARBA00022723"/>
    </source>
</evidence>
<dbReference type="SUPFAM" id="SSF50129">
    <property type="entry name" value="GroES-like"/>
    <property type="match status" value="1"/>
</dbReference>
<dbReference type="AlphaFoldDB" id="A0A7Y2H283"/>
<evidence type="ECO:0000256" key="5">
    <source>
        <dbReference type="ARBA" id="ARBA00023002"/>
    </source>
</evidence>
<keyword evidence="5" id="KW-0560">Oxidoreductase</keyword>
<dbReference type="Gene3D" id="3.90.180.10">
    <property type="entry name" value="Medium-chain alcohol dehydrogenases, catalytic domain"/>
    <property type="match status" value="1"/>
</dbReference>
<dbReference type="CDD" id="cd08255">
    <property type="entry name" value="2-desacetyl-2-hydroxyethyl_bacteriochlorophyllide_like"/>
    <property type="match status" value="1"/>
</dbReference>
<dbReference type="InterPro" id="IPR020843">
    <property type="entry name" value="ER"/>
</dbReference>
<evidence type="ECO:0000256" key="4">
    <source>
        <dbReference type="ARBA" id="ARBA00022833"/>
    </source>
</evidence>
<dbReference type="Proteomes" id="UP000547674">
    <property type="component" value="Unassembled WGS sequence"/>
</dbReference>
<gene>
    <name evidence="7" type="ORF">HKN21_08710</name>
</gene>
<comment type="similarity">
    <text evidence="2">Belongs to the zinc-containing alcohol dehydrogenase family.</text>
</comment>
<evidence type="ECO:0000256" key="1">
    <source>
        <dbReference type="ARBA" id="ARBA00001947"/>
    </source>
</evidence>
<feature type="non-terminal residue" evidence="7">
    <location>
        <position position="290"/>
    </location>
</feature>
<dbReference type="EMBL" id="JABDJR010000343">
    <property type="protein sequence ID" value="NNF06829.1"/>
    <property type="molecule type" value="Genomic_DNA"/>
</dbReference>
<dbReference type="Gene3D" id="3.40.50.720">
    <property type="entry name" value="NAD(P)-binding Rossmann-like Domain"/>
    <property type="match status" value="1"/>
</dbReference>
<dbReference type="GO" id="GO:0016491">
    <property type="term" value="F:oxidoreductase activity"/>
    <property type="evidence" value="ECO:0007669"/>
    <property type="project" value="UniProtKB-KW"/>
</dbReference>
<accession>A0A7Y2H283</accession>
<dbReference type="GO" id="GO:0046872">
    <property type="term" value="F:metal ion binding"/>
    <property type="evidence" value="ECO:0007669"/>
    <property type="project" value="UniProtKB-KW"/>
</dbReference>
<dbReference type="SUPFAM" id="SSF51735">
    <property type="entry name" value="NAD(P)-binding Rossmann-fold domains"/>
    <property type="match status" value="1"/>
</dbReference>
<comment type="caution">
    <text evidence="7">The sequence shown here is derived from an EMBL/GenBank/DDBJ whole genome shotgun (WGS) entry which is preliminary data.</text>
</comment>
<protein>
    <submittedName>
        <fullName evidence="7">Zinc-binding alcohol dehydrogenase</fullName>
    </submittedName>
</protein>
<dbReference type="Pfam" id="PF08240">
    <property type="entry name" value="ADH_N"/>
    <property type="match status" value="1"/>
</dbReference>
<keyword evidence="4" id="KW-0862">Zinc</keyword>
<organism evidence="7 8">
    <name type="scientific">Eiseniibacteriota bacterium</name>
    <dbReference type="NCBI Taxonomy" id="2212470"/>
    <lineage>
        <taxon>Bacteria</taxon>
        <taxon>Candidatus Eiseniibacteriota</taxon>
    </lineage>
</organism>
<dbReference type="PANTHER" id="PTHR43350:SF19">
    <property type="entry name" value="D-GULOSIDE 3-DEHYDROGENASE"/>
    <property type="match status" value="1"/>
</dbReference>
<keyword evidence="3" id="KW-0479">Metal-binding</keyword>
<feature type="domain" description="Enoyl reductase (ER)" evidence="6">
    <location>
        <begin position="10"/>
        <end position="267"/>
    </location>
</feature>
<name>A0A7Y2H283_UNCEI</name>
<sequence length="290" mass="30153">MKQIVTNKSGELKVLEVPAPGISPGQVLVRTHFSLISAGTEGAQIREGKAGLLTKVKDHPEQVQMVLGKLKKEGIKSVASQVREKLKEWKTLGYSLSGVVIGVGEGVTDLKVGDHVGCGGAGYAVHAEIVSVPKNLVVKIPEGVSMRDASFVTLGTIALHGVREAQPTLGEFALVQGLGLVGQLAVQFLKASGARVAATDLSEERMALAKKLGADLVLPANEDAQASIAAWTGGAGVDMVLVCAATQSSGPLETASKLARDKGRIVVVGDVGMELSRGPFFRKELGFSLS</sequence>
<dbReference type="InterPro" id="IPR013154">
    <property type="entry name" value="ADH-like_N"/>
</dbReference>
<evidence type="ECO:0000313" key="8">
    <source>
        <dbReference type="Proteomes" id="UP000547674"/>
    </source>
</evidence>
<comment type="cofactor">
    <cofactor evidence="1">
        <name>Zn(2+)</name>
        <dbReference type="ChEBI" id="CHEBI:29105"/>
    </cofactor>
</comment>
<dbReference type="PANTHER" id="PTHR43350">
    <property type="entry name" value="NAD-DEPENDENT ALCOHOL DEHYDROGENASE"/>
    <property type="match status" value="1"/>
</dbReference>
<dbReference type="Pfam" id="PF00107">
    <property type="entry name" value="ADH_zinc_N"/>
    <property type="match status" value="1"/>
</dbReference>
<evidence type="ECO:0000256" key="2">
    <source>
        <dbReference type="ARBA" id="ARBA00008072"/>
    </source>
</evidence>
<proteinExistence type="inferred from homology"/>
<dbReference type="InterPro" id="IPR036291">
    <property type="entry name" value="NAD(P)-bd_dom_sf"/>
</dbReference>